<organism evidence="1 2">
    <name type="scientific">Paraburkholderia elongata</name>
    <dbReference type="NCBI Taxonomy" id="2675747"/>
    <lineage>
        <taxon>Bacteria</taxon>
        <taxon>Pseudomonadati</taxon>
        <taxon>Pseudomonadota</taxon>
        <taxon>Betaproteobacteria</taxon>
        <taxon>Burkholderiales</taxon>
        <taxon>Burkholderiaceae</taxon>
        <taxon>Paraburkholderia</taxon>
    </lineage>
</organism>
<dbReference type="AlphaFoldDB" id="A0A972SN91"/>
<keyword evidence="2" id="KW-1185">Reference proteome</keyword>
<comment type="caution">
    <text evidence="1">The sequence shown here is derived from an EMBL/GenBank/DDBJ whole genome shotgun (WGS) entry which is preliminary data.</text>
</comment>
<proteinExistence type="predicted"/>
<sequence>MPLYLLVELRLSLEPTLSELLRMRDGFTGGRERRQCIERLFGVVANLRENSLRTKRAIAKFTRSGVDRIAAVLENRIHAFTWLSMYACASLRPISMAMSCVGKSLFPLRVAGNTSNLHRNDPLVCRTASTVYFVFLYVNCTFLSPLDSSERQSYNIAAYLDVSAKTPCVNMRTWLLLASMQRSASDSMYKVLGYEEAVNTCDCCGKTDLKGTFAVERDDGEILHFGCVCVTRHTGKAAKVVRKEAKDATQERRKAASAELRAHPAVLADNAKMAYLHKHGVPDGVRFVDAHRDEWIAADEARRQIAAKHGFKSYELHA</sequence>
<evidence type="ECO:0000313" key="2">
    <source>
        <dbReference type="Proteomes" id="UP000655523"/>
    </source>
</evidence>
<name>A0A972SN91_9BURK</name>
<dbReference type="EMBL" id="WOEZ01000196">
    <property type="protein sequence ID" value="NPT59695.1"/>
    <property type="molecule type" value="Genomic_DNA"/>
</dbReference>
<gene>
    <name evidence="1" type="ORF">GNZ13_35365</name>
</gene>
<evidence type="ECO:0000313" key="1">
    <source>
        <dbReference type="EMBL" id="NPT59695.1"/>
    </source>
</evidence>
<protein>
    <submittedName>
        <fullName evidence="1">Uncharacterized protein</fullName>
    </submittedName>
</protein>
<dbReference type="Proteomes" id="UP000655523">
    <property type="component" value="Unassembled WGS sequence"/>
</dbReference>
<dbReference type="RefSeq" id="WP_172173241.1">
    <property type="nucleotide sequence ID" value="NZ_WOEZ01000196.1"/>
</dbReference>
<accession>A0A972SN91</accession>
<reference evidence="1 2" key="1">
    <citation type="submission" date="2019-11" db="EMBL/GenBank/DDBJ databases">
        <title>Metabolism of dissolved organic matter in forest soils.</title>
        <authorList>
            <person name="Cyle K.T."/>
            <person name="Wilhelm R.C."/>
            <person name="Martinez C.E."/>
        </authorList>
    </citation>
    <scope>NUCLEOTIDE SEQUENCE [LARGE SCALE GENOMIC DNA]</scope>
    <source>
        <strain evidence="1 2">5N</strain>
    </source>
</reference>